<dbReference type="AlphaFoldDB" id="A0A5C4LM54"/>
<dbReference type="RefSeq" id="WP_139035537.1">
    <property type="nucleotide sequence ID" value="NZ_VDDA01000003.1"/>
</dbReference>
<dbReference type="OrthoDB" id="7996006at2"/>
<keyword evidence="2" id="KW-1185">Reference proteome</keyword>
<evidence type="ECO:0000313" key="2">
    <source>
        <dbReference type="Proteomes" id="UP000305267"/>
    </source>
</evidence>
<accession>A0A5C4LM54</accession>
<gene>
    <name evidence="1" type="ORF">FF100_09885</name>
</gene>
<dbReference type="Proteomes" id="UP000305267">
    <property type="component" value="Unassembled WGS sequence"/>
</dbReference>
<name>A0A5C4LM54_9HYPH</name>
<protein>
    <submittedName>
        <fullName evidence="1">Uncharacterized protein</fullName>
    </submittedName>
</protein>
<organism evidence="1 2">
    <name type="scientific">Methylobacterium terricola</name>
    <dbReference type="NCBI Taxonomy" id="2583531"/>
    <lineage>
        <taxon>Bacteria</taxon>
        <taxon>Pseudomonadati</taxon>
        <taxon>Pseudomonadota</taxon>
        <taxon>Alphaproteobacteria</taxon>
        <taxon>Hyphomicrobiales</taxon>
        <taxon>Methylobacteriaceae</taxon>
        <taxon>Methylobacterium</taxon>
    </lineage>
</organism>
<evidence type="ECO:0000313" key="1">
    <source>
        <dbReference type="EMBL" id="TNC14457.1"/>
    </source>
</evidence>
<comment type="caution">
    <text evidence="1">The sequence shown here is derived from an EMBL/GenBank/DDBJ whole genome shotgun (WGS) entry which is preliminary data.</text>
</comment>
<reference evidence="1 2" key="1">
    <citation type="submission" date="2019-06" db="EMBL/GenBank/DDBJ databases">
        <title>Genome of Methylobacterium sp. 17Sr1-39.</title>
        <authorList>
            <person name="Seo T."/>
        </authorList>
    </citation>
    <scope>NUCLEOTIDE SEQUENCE [LARGE SCALE GENOMIC DNA]</scope>
    <source>
        <strain evidence="1 2">17Sr1-39</strain>
    </source>
</reference>
<sequence length="139" mass="15339">MAMTDADFRRMIAGYRGAVAEALPPLTLPDRVPHRYEPRSRLPVRSEAVEPRTIEIVWAPAAPVRSGGALRGLAMLAKVLAVPVLLAGGVYARPVYECHKQKSHGMLYYGTTVQMCVSERMSAKVEGMQAFVDRQLRAM</sequence>
<dbReference type="EMBL" id="VDDA01000003">
    <property type="protein sequence ID" value="TNC14457.1"/>
    <property type="molecule type" value="Genomic_DNA"/>
</dbReference>
<proteinExistence type="predicted"/>